<evidence type="ECO:0000313" key="3">
    <source>
        <dbReference type="EMBL" id="KAK8895434.1"/>
    </source>
</evidence>
<dbReference type="InterPro" id="IPR006186">
    <property type="entry name" value="Ser/Thr-sp_prot-phosphatase"/>
</dbReference>
<keyword evidence="4" id="KW-1185">Reference proteome</keyword>
<dbReference type="InterPro" id="IPR050341">
    <property type="entry name" value="PP1_catalytic_subunit"/>
</dbReference>
<comment type="catalytic activity">
    <reaction evidence="1">
        <text>O-phospho-L-threonyl-[protein] + H2O = L-threonyl-[protein] + phosphate</text>
        <dbReference type="Rhea" id="RHEA:47004"/>
        <dbReference type="Rhea" id="RHEA-COMP:11060"/>
        <dbReference type="Rhea" id="RHEA-COMP:11605"/>
        <dbReference type="ChEBI" id="CHEBI:15377"/>
        <dbReference type="ChEBI" id="CHEBI:30013"/>
        <dbReference type="ChEBI" id="CHEBI:43474"/>
        <dbReference type="ChEBI" id="CHEBI:61977"/>
        <dbReference type="EC" id="3.1.3.16"/>
    </reaction>
</comment>
<comment type="similarity">
    <text evidence="1">Belongs to the PPP phosphatase family.</text>
</comment>
<dbReference type="InterPro" id="IPR029052">
    <property type="entry name" value="Metallo-depent_PP-like"/>
</dbReference>
<reference evidence="3 4" key="1">
    <citation type="submission" date="2024-04" db="EMBL/GenBank/DDBJ databases">
        <title>Tritrichomonas musculus Genome.</title>
        <authorList>
            <person name="Alves-Ferreira E."/>
            <person name="Grigg M."/>
            <person name="Lorenzi H."/>
            <person name="Galac M."/>
        </authorList>
    </citation>
    <scope>NUCLEOTIDE SEQUENCE [LARGE SCALE GENOMIC DNA]</scope>
    <source>
        <strain evidence="3 4">EAF2021</strain>
    </source>
</reference>
<dbReference type="Proteomes" id="UP001470230">
    <property type="component" value="Unassembled WGS sequence"/>
</dbReference>
<evidence type="ECO:0000259" key="2">
    <source>
        <dbReference type="PROSITE" id="PS00125"/>
    </source>
</evidence>
<dbReference type="CDD" id="cd00144">
    <property type="entry name" value="MPP_PPP_family"/>
    <property type="match status" value="1"/>
</dbReference>
<dbReference type="EC" id="3.1.3.16" evidence="1"/>
<feature type="domain" description="Serine/threonine specific protein phosphatases" evidence="2">
    <location>
        <begin position="130"/>
        <end position="135"/>
    </location>
</feature>
<comment type="caution">
    <text evidence="3">The sequence shown here is derived from an EMBL/GenBank/DDBJ whole genome shotgun (WGS) entry which is preliminary data.</text>
</comment>
<evidence type="ECO:0000313" key="4">
    <source>
        <dbReference type="Proteomes" id="UP001470230"/>
    </source>
</evidence>
<gene>
    <name evidence="3" type="ORF">M9Y10_023898</name>
</gene>
<accession>A0ABR2KWE5</accession>
<keyword evidence="1" id="KW-0378">Hydrolase</keyword>
<name>A0ABR2KWE5_9EUKA</name>
<dbReference type="PANTHER" id="PTHR11668:SF494">
    <property type="entry name" value="PROTEIN PHOSPHATASE, PUTATIVE-RELATED"/>
    <property type="match status" value="1"/>
</dbReference>
<dbReference type="Gene3D" id="3.60.21.10">
    <property type="match status" value="1"/>
</dbReference>
<dbReference type="SMART" id="SM00156">
    <property type="entry name" value="PP2Ac"/>
    <property type="match status" value="1"/>
</dbReference>
<evidence type="ECO:0000256" key="1">
    <source>
        <dbReference type="RuleBase" id="RU004273"/>
    </source>
</evidence>
<dbReference type="PRINTS" id="PR00114">
    <property type="entry name" value="STPHPHTASE"/>
</dbReference>
<protein>
    <recommendedName>
        <fullName evidence="1">Serine/threonine-protein phosphatase</fullName>
        <ecNumber evidence="1">3.1.3.16</ecNumber>
    </recommendedName>
</protein>
<organism evidence="3 4">
    <name type="scientific">Tritrichomonas musculus</name>
    <dbReference type="NCBI Taxonomy" id="1915356"/>
    <lineage>
        <taxon>Eukaryota</taxon>
        <taxon>Metamonada</taxon>
        <taxon>Parabasalia</taxon>
        <taxon>Tritrichomonadida</taxon>
        <taxon>Tritrichomonadidae</taxon>
        <taxon>Tritrichomonas</taxon>
    </lineage>
</organism>
<dbReference type="SUPFAM" id="SSF56300">
    <property type="entry name" value="Metallo-dependent phosphatases"/>
    <property type="match status" value="1"/>
</dbReference>
<dbReference type="PROSITE" id="PS00125">
    <property type="entry name" value="SER_THR_PHOSPHATASE"/>
    <property type="match status" value="1"/>
</dbReference>
<dbReference type="InterPro" id="IPR004843">
    <property type="entry name" value="Calcineurin-like_PHP"/>
</dbReference>
<dbReference type="Pfam" id="PF00149">
    <property type="entry name" value="Metallophos"/>
    <property type="match status" value="1"/>
</dbReference>
<dbReference type="PANTHER" id="PTHR11668">
    <property type="entry name" value="SERINE/THREONINE PROTEIN PHOSPHATASE"/>
    <property type="match status" value="1"/>
</dbReference>
<sequence length="515" mass="59750">MATHASYILTTYSTLLNLSLDKLFKVGNSQAEESNPIPSFDQKLLIDLCEDAKQIFENEENIIKLDGDVIVVGDIHGSFHDLLRILHFISTDQSKVVFLGDYVDRGNFSIECITLLFSYKIMNPEKFYLLRGNHEFDTICSIYGFKKEILHYHNPKKINKINRHQNYFNDITYIDFEEDFDDYLFDGNSPEELCDSYFANHTNIDCYKYTEKLYESFIEAFSYLPFAAVVNNSSFCIHGGLSPHFDRVDQLNKFIQRPIYTFDENILLTDILWGDPAPKSRQVYVDNPRGRGKLFNETAVLNFLKKNNLQRIFRAHECVREGVEDNFNEKCITVFSASSYNHDMGNKRGIIKIFKKNDRVESISFEPFYRLKKFDTIFFKVQPFDQYEESKLTLSQFDANSRSSYAGLADQEKSDINKNLFFSIKKESDLISPTKLVKSHPSRRESFGSSISFDIGLYIRKHLHCSASLNNQQIKKNISCLNTNKRNDVVSSNDNVNKKNSLNQSCLPMLNKKYT</sequence>
<proteinExistence type="inferred from homology"/>
<dbReference type="EMBL" id="JAPFFF010000003">
    <property type="protein sequence ID" value="KAK8895434.1"/>
    <property type="molecule type" value="Genomic_DNA"/>
</dbReference>